<dbReference type="Proteomes" id="UP001168877">
    <property type="component" value="Unassembled WGS sequence"/>
</dbReference>
<evidence type="ECO:0000313" key="1">
    <source>
        <dbReference type="EMBL" id="KAK0586150.1"/>
    </source>
</evidence>
<dbReference type="EMBL" id="JAUESC010000382">
    <property type="protein sequence ID" value="KAK0586150.1"/>
    <property type="molecule type" value="Genomic_DNA"/>
</dbReference>
<dbReference type="PANTHER" id="PTHR47481">
    <property type="match status" value="1"/>
</dbReference>
<protein>
    <recommendedName>
        <fullName evidence="3">Retrotransposon Copia-like N-terminal domain-containing protein</fullName>
    </recommendedName>
</protein>
<dbReference type="Pfam" id="PF14223">
    <property type="entry name" value="Retrotran_gag_2"/>
    <property type="match status" value="1"/>
</dbReference>
<gene>
    <name evidence="1" type="ORF">LWI29_001875</name>
</gene>
<proteinExistence type="predicted"/>
<sequence length="284" mass="31178">MSSTSNMPVGSSSSLIPNITNSVYVRLDRTNYPLWLAQIVPLLRSKNLQKYVNGESSCPPAFVKDDSGKDTTIVNPAYQEWIQHDQLVLSWINGSLSLPLLSTVARYNSAREVWVSLEKRFASQNQQRVIELRSELVTTRRGDLSISDFLDKVHATADNLSLSGSPISDQDLVAIIMSNVGPLYENTVASVQALVPSSSSVSLYSPPHSPLITRVTVPPDDLSPSHPMITRAKAGIVKPNPKYANVVSITNDVVEPSGFAQANKDEQWRTEMGEEFNALQRAGK</sequence>
<reference evidence="1" key="1">
    <citation type="journal article" date="2022" name="Plant J.">
        <title>Strategies of tolerance reflected in two North American maple genomes.</title>
        <authorList>
            <person name="McEvoy S.L."/>
            <person name="Sezen U.U."/>
            <person name="Trouern-Trend A."/>
            <person name="McMahon S.M."/>
            <person name="Schaberg P.G."/>
            <person name="Yang J."/>
            <person name="Wegrzyn J.L."/>
            <person name="Swenson N.G."/>
        </authorList>
    </citation>
    <scope>NUCLEOTIDE SEQUENCE</scope>
    <source>
        <strain evidence="1">NS2018</strain>
    </source>
</reference>
<keyword evidence="2" id="KW-1185">Reference proteome</keyword>
<accession>A0AA39VMF4</accession>
<evidence type="ECO:0008006" key="3">
    <source>
        <dbReference type="Google" id="ProtNLM"/>
    </source>
</evidence>
<dbReference type="AlphaFoldDB" id="A0AA39VMF4"/>
<organism evidence="1 2">
    <name type="scientific">Acer saccharum</name>
    <name type="common">Sugar maple</name>
    <dbReference type="NCBI Taxonomy" id="4024"/>
    <lineage>
        <taxon>Eukaryota</taxon>
        <taxon>Viridiplantae</taxon>
        <taxon>Streptophyta</taxon>
        <taxon>Embryophyta</taxon>
        <taxon>Tracheophyta</taxon>
        <taxon>Spermatophyta</taxon>
        <taxon>Magnoliopsida</taxon>
        <taxon>eudicotyledons</taxon>
        <taxon>Gunneridae</taxon>
        <taxon>Pentapetalae</taxon>
        <taxon>rosids</taxon>
        <taxon>malvids</taxon>
        <taxon>Sapindales</taxon>
        <taxon>Sapindaceae</taxon>
        <taxon>Hippocastanoideae</taxon>
        <taxon>Acereae</taxon>
        <taxon>Acer</taxon>
    </lineage>
</organism>
<dbReference type="PANTHER" id="PTHR47481:SF34">
    <property type="entry name" value="CCHC-TYPE DOMAIN-CONTAINING PROTEIN"/>
    <property type="match status" value="1"/>
</dbReference>
<evidence type="ECO:0000313" key="2">
    <source>
        <dbReference type="Proteomes" id="UP001168877"/>
    </source>
</evidence>
<name>A0AA39VMF4_ACESA</name>
<reference evidence="1" key="2">
    <citation type="submission" date="2023-06" db="EMBL/GenBank/DDBJ databases">
        <authorList>
            <person name="Swenson N.G."/>
            <person name="Wegrzyn J.L."/>
            <person name="Mcevoy S.L."/>
        </authorList>
    </citation>
    <scope>NUCLEOTIDE SEQUENCE</scope>
    <source>
        <strain evidence="1">NS2018</strain>
        <tissue evidence="1">Leaf</tissue>
    </source>
</reference>
<comment type="caution">
    <text evidence="1">The sequence shown here is derived from an EMBL/GenBank/DDBJ whole genome shotgun (WGS) entry which is preliminary data.</text>
</comment>